<feature type="transmembrane region" description="Helical" evidence="1">
    <location>
        <begin position="12"/>
        <end position="33"/>
    </location>
</feature>
<protein>
    <recommendedName>
        <fullName evidence="4">Oligosaccharide repeat unit polymerase</fullName>
    </recommendedName>
</protein>
<keyword evidence="3" id="KW-1185">Reference proteome</keyword>
<feature type="transmembrane region" description="Helical" evidence="1">
    <location>
        <begin position="263"/>
        <end position="281"/>
    </location>
</feature>
<dbReference type="InterPro" id="IPR029468">
    <property type="entry name" value="O-ag_pol_Wzy"/>
</dbReference>
<feature type="transmembrane region" description="Helical" evidence="1">
    <location>
        <begin position="241"/>
        <end position="256"/>
    </location>
</feature>
<feature type="transmembrane region" description="Helical" evidence="1">
    <location>
        <begin position="66"/>
        <end position="90"/>
    </location>
</feature>
<proteinExistence type="predicted"/>
<keyword evidence="1" id="KW-1133">Transmembrane helix</keyword>
<feature type="transmembrane region" description="Helical" evidence="1">
    <location>
        <begin position="193"/>
        <end position="211"/>
    </location>
</feature>
<gene>
    <name evidence="2" type="ORF">CKW00_03775</name>
</gene>
<evidence type="ECO:0008006" key="4">
    <source>
        <dbReference type="Google" id="ProtNLM"/>
    </source>
</evidence>
<feature type="transmembrane region" description="Helical" evidence="1">
    <location>
        <begin position="39"/>
        <end position="59"/>
    </location>
</feature>
<evidence type="ECO:0000313" key="2">
    <source>
        <dbReference type="EMBL" id="PBB06457.1"/>
    </source>
</evidence>
<dbReference type="Pfam" id="PF14296">
    <property type="entry name" value="O-ag_pol_Wzy"/>
    <property type="match status" value="1"/>
</dbReference>
<keyword evidence="1" id="KW-0472">Membrane</keyword>
<feature type="transmembrane region" description="Helical" evidence="1">
    <location>
        <begin position="374"/>
        <end position="394"/>
    </location>
</feature>
<evidence type="ECO:0000313" key="3">
    <source>
        <dbReference type="Proteomes" id="UP000217561"/>
    </source>
</evidence>
<evidence type="ECO:0000256" key="1">
    <source>
        <dbReference type="SAM" id="Phobius"/>
    </source>
</evidence>
<dbReference type="Proteomes" id="UP000217561">
    <property type="component" value="Unassembled WGS sequence"/>
</dbReference>
<feature type="transmembrane region" description="Helical" evidence="1">
    <location>
        <begin position="110"/>
        <end position="132"/>
    </location>
</feature>
<name>A0ABX4HTA3_9BACI</name>
<dbReference type="NCBIfam" id="TIGR04370">
    <property type="entry name" value="glyco_rpt_poly"/>
    <property type="match status" value="1"/>
</dbReference>
<feature type="transmembrane region" description="Helical" evidence="1">
    <location>
        <begin position="406"/>
        <end position="424"/>
    </location>
</feature>
<dbReference type="EMBL" id="NSGH01000004">
    <property type="protein sequence ID" value="PBB06457.1"/>
    <property type="molecule type" value="Genomic_DNA"/>
</dbReference>
<sequence length="458" mass="51788">MLKKMNFKNFSQVICVLMLLAIFTLSILFLTLFEEVVTFKTTSILSIVSTVVCFVYIRIKDSILNLGVFTVLFLYFTLVHFGATSVFLITPDSIFNNFEPHQYEWLYSRQVNLAILNSIIGQIVFMLSAVVFSKNSLYSNSDKTISPSSIWLPRIGFISLILVLFYFLFNLAIGNFSLTSSYGEFIAWRNESNFFSMAIFLLATGFIIVISTGNVKQIKSITILYGIISLILFVTGNKGEVLYAALAAIGIYYSRFRKINKKILVVGLVLFFIVVPFITSARNGSIVKSFNEIGINITSPFIEIGWQLRTVEKVVHWINSGENLGYGISYFAPLERIISKLTLGIIPEIPIKGVPWSFGERLPGWGFSQVAESYYNFGLIGPVIFYLILGWFTVKAENQKNNVYQKAWFSVIVVILMILTRNRFSFVPGQISIALIIVSIAFILDGNYKTKKIQGKRQ</sequence>
<feature type="transmembrane region" description="Helical" evidence="1">
    <location>
        <begin position="152"/>
        <end position="173"/>
    </location>
</feature>
<organism evidence="2 3">
    <name type="scientific">Salimicrobium humidisoli</name>
    <dbReference type="NCBI Taxonomy" id="2029857"/>
    <lineage>
        <taxon>Bacteria</taxon>
        <taxon>Bacillati</taxon>
        <taxon>Bacillota</taxon>
        <taxon>Bacilli</taxon>
        <taxon>Bacillales</taxon>
        <taxon>Bacillaceae</taxon>
        <taxon>Salimicrobium</taxon>
    </lineage>
</organism>
<feature type="transmembrane region" description="Helical" evidence="1">
    <location>
        <begin position="430"/>
        <end position="448"/>
    </location>
</feature>
<reference evidence="2 3" key="1">
    <citation type="submission" date="2017-08" db="EMBL/GenBank/DDBJ databases">
        <title>Salimicrobium alkalisoli sp. nov., isolated from saline alkaline soil.</title>
        <authorList>
            <person name="Zhang G."/>
            <person name="Xiong Q."/>
        </authorList>
    </citation>
    <scope>NUCLEOTIDE SEQUENCE [LARGE SCALE GENOMIC DNA]</scope>
    <source>
        <strain evidence="2 3">WN024</strain>
    </source>
</reference>
<comment type="caution">
    <text evidence="2">The sequence shown here is derived from an EMBL/GenBank/DDBJ whole genome shotgun (WGS) entry which is preliminary data.</text>
</comment>
<dbReference type="RefSeq" id="WP_095821446.1">
    <property type="nucleotide sequence ID" value="NZ_NSGH01000004.1"/>
</dbReference>
<keyword evidence="1" id="KW-0812">Transmembrane</keyword>
<accession>A0ABX4HTA3</accession>
<feature type="transmembrane region" description="Helical" evidence="1">
    <location>
        <begin position="218"/>
        <end position="235"/>
    </location>
</feature>